<evidence type="ECO:0000313" key="12">
    <source>
        <dbReference type="EMBL" id="BDS11191.1"/>
    </source>
</evidence>
<feature type="transmembrane region" description="Helical" evidence="10">
    <location>
        <begin position="136"/>
        <end position="158"/>
    </location>
</feature>
<dbReference type="SUPFAM" id="SSF48452">
    <property type="entry name" value="TPR-like"/>
    <property type="match status" value="1"/>
</dbReference>
<evidence type="ECO:0000256" key="2">
    <source>
        <dbReference type="ARBA" id="ARBA00022676"/>
    </source>
</evidence>
<feature type="transmembrane region" description="Helical" evidence="10">
    <location>
        <begin position="371"/>
        <end position="391"/>
    </location>
</feature>
<dbReference type="Pfam" id="PF02366">
    <property type="entry name" value="PMT"/>
    <property type="match status" value="1"/>
</dbReference>
<keyword evidence="7 10" id="KW-1133">Transmembrane helix</keyword>
<dbReference type="SMART" id="SM00028">
    <property type="entry name" value="TPR"/>
    <property type="match status" value="3"/>
</dbReference>
<dbReference type="Gene3D" id="1.25.40.10">
    <property type="entry name" value="Tetratricopeptide repeat domain"/>
    <property type="match status" value="1"/>
</dbReference>
<evidence type="ECO:0000256" key="10">
    <source>
        <dbReference type="SAM" id="Phobius"/>
    </source>
</evidence>
<feature type="transmembrane region" description="Helical" evidence="10">
    <location>
        <begin position="22"/>
        <end position="44"/>
    </location>
</feature>
<protein>
    <submittedName>
        <fullName evidence="12">Glycosyltransferase family 39 protein</fullName>
    </submittedName>
</protein>
<gene>
    <name evidence="12" type="ORF">AsAng_0019020</name>
</gene>
<keyword evidence="6 9" id="KW-0802">TPR repeat</keyword>
<feature type="transmembrane region" description="Helical" evidence="10">
    <location>
        <begin position="341"/>
        <end position="359"/>
    </location>
</feature>
<proteinExistence type="predicted"/>
<sequence>MSKNNPLTQSETSSSHSNLPKFVFGILLILASIFILSSSLGIGLPSDEPIDHAYGKTCLNYYKSFGQDTSFVDLKVYGQPYKNQKYYGAIFEATAAAVTASCSPATQYHIRHFLVAICGILIILFTGLTAKELSGWKAAAVTTLLMMASPTIVGQMLFNSKDIPFALGFAITCYYTVRFARNYPQFKRGDAIGLGLGIAIAVGTRVGGFLLATYPFIFFGLKLIFEKEFRTVFFSHERSQQIKLILLPAAVIILGCLLGLLFYPNFWMHPVSHVSDALNVAVKFPVSITLFFEGDMVRSTNLPPNYLLKSLQISLPLFTLLSIPLILSLFFKSKFISKTHLLFFLFTTLFPICFVIYTKQTIYNGWRHITFFYPSFVILAGLAISSVVFPFRKSVAQWLAVLIFGGLILKTLIWQLTYPSYQYAYYNELAGGFHEAYDEFDNDYQQLAVTKGVYWLLENEPIFKDKNRTKKIKIASNNAHALNMYFDAKALNVEFVKTGIKSWKSTEWDYSVMSTIFLPRKIRDLVFPPKDLLYAEEIEGRGIAYVVKQTDRTFYKGLMAMQAKKYDEAYQLFLDAYAKDPSNFNIWLSLAHIYSISKKGDETIQYAKPYLELYPADWIANQLLGLGYLHKKDFTNSEKFLVRAIRINPKQKSAYYNLIHLYEISGQQAQAQKIRQQLAALK</sequence>
<feature type="transmembrane region" description="Helical" evidence="10">
    <location>
        <begin position="113"/>
        <end position="130"/>
    </location>
</feature>
<comment type="subcellular location">
    <subcellularLocation>
        <location evidence="1">Endomembrane system</location>
        <topology evidence="1">Multi-pass membrane protein</topology>
    </subcellularLocation>
</comment>
<evidence type="ECO:0000256" key="7">
    <source>
        <dbReference type="ARBA" id="ARBA00022989"/>
    </source>
</evidence>
<accession>A0A915YDT5</accession>
<feature type="repeat" description="TPR" evidence="9">
    <location>
        <begin position="550"/>
        <end position="583"/>
    </location>
</feature>
<feature type="domain" description="ArnT-like N-terminal" evidence="11">
    <location>
        <begin position="112"/>
        <end position="267"/>
    </location>
</feature>
<feature type="transmembrane region" description="Helical" evidence="10">
    <location>
        <begin position="163"/>
        <end position="180"/>
    </location>
</feature>
<evidence type="ECO:0000256" key="4">
    <source>
        <dbReference type="ARBA" id="ARBA00022692"/>
    </source>
</evidence>
<dbReference type="InterPro" id="IPR051685">
    <property type="entry name" value="Ycf3/AcsC/BcsC/TPR_MFPF"/>
</dbReference>
<evidence type="ECO:0000256" key="8">
    <source>
        <dbReference type="ARBA" id="ARBA00023136"/>
    </source>
</evidence>
<keyword evidence="2" id="KW-0328">Glycosyltransferase</keyword>
<name>A0A915YDT5_9BACT</name>
<keyword evidence="5" id="KW-0677">Repeat</keyword>
<dbReference type="RefSeq" id="WP_264792394.1">
    <property type="nucleotide sequence ID" value="NZ_AP026867.1"/>
</dbReference>
<dbReference type="KEGG" id="aup:AsAng_0019020"/>
<feature type="transmembrane region" description="Helical" evidence="10">
    <location>
        <begin position="398"/>
        <end position="417"/>
    </location>
</feature>
<evidence type="ECO:0000256" key="6">
    <source>
        <dbReference type="ARBA" id="ARBA00022803"/>
    </source>
</evidence>
<dbReference type="GO" id="GO:0006493">
    <property type="term" value="P:protein O-linked glycosylation"/>
    <property type="evidence" value="ECO:0007669"/>
    <property type="project" value="InterPro"/>
</dbReference>
<organism evidence="12 13">
    <name type="scientific">Aureispira anguillae</name>
    <dbReference type="NCBI Taxonomy" id="2864201"/>
    <lineage>
        <taxon>Bacteria</taxon>
        <taxon>Pseudomonadati</taxon>
        <taxon>Bacteroidota</taxon>
        <taxon>Saprospiria</taxon>
        <taxon>Saprospirales</taxon>
        <taxon>Saprospiraceae</taxon>
        <taxon>Aureispira</taxon>
    </lineage>
</organism>
<dbReference type="AlphaFoldDB" id="A0A915YDT5"/>
<dbReference type="PROSITE" id="PS50005">
    <property type="entry name" value="TPR"/>
    <property type="match status" value="1"/>
</dbReference>
<keyword evidence="3" id="KW-0808">Transferase</keyword>
<evidence type="ECO:0000256" key="1">
    <source>
        <dbReference type="ARBA" id="ARBA00004127"/>
    </source>
</evidence>
<feature type="transmembrane region" description="Helical" evidence="10">
    <location>
        <begin position="192"/>
        <end position="221"/>
    </location>
</feature>
<dbReference type="GO" id="GO:0000030">
    <property type="term" value="F:mannosyltransferase activity"/>
    <property type="evidence" value="ECO:0007669"/>
    <property type="project" value="InterPro"/>
</dbReference>
<evidence type="ECO:0000313" key="13">
    <source>
        <dbReference type="Proteomes" id="UP001060919"/>
    </source>
</evidence>
<dbReference type="GO" id="GO:0016020">
    <property type="term" value="C:membrane"/>
    <property type="evidence" value="ECO:0007669"/>
    <property type="project" value="InterPro"/>
</dbReference>
<evidence type="ECO:0000256" key="3">
    <source>
        <dbReference type="ARBA" id="ARBA00022679"/>
    </source>
</evidence>
<dbReference type="PANTHER" id="PTHR44943:SF10">
    <property type="match status" value="1"/>
</dbReference>
<keyword evidence="8 10" id="KW-0472">Membrane</keyword>
<dbReference type="Proteomes" id="UP001060919">
    <property type="component" value="Chromosome"/>
</dbReference>
<keyword evidence="13" id="KW-1185">Reference proteome</keyword>
<dbReference type="InterPro" id="IPR011990">
    <property type="entry name" value="TPR-like_helical_dom_sf"/>
</dbReference>
<keyword evidence="4 10" id="KW-0812">Transmembrane</keyword>
<evidence type="ECO:0000256" key="5">
    <source>
        <dbReference type="ARBA" id="ARBA00022737"/>
    </source>
</evidence>
<evidence type="ECO:0000256" key="9">
    <source>
        <dbReference type="PROSITE-ProRule" id="PRU00339"/>
    </source>
</evidence>
<dbReference type="GO" id="GO:0012505">
    <property type="term" value="C:endomembrane system"/>
    <property type="evidence" value="ECO:0007669"/>
    <property type="project" value="UniProtKB-SubCell"/>
</dbReference>
<dbReference type="PANTHER" id="PTHR44943">
    <property type="entry name" value="CELLULOSE SYNTHASE OPERON PROTEIN C"/>
    <property type="match status" value="1"/>
</dbReference>
<dbReference type="InterPro" id="IPR003342">
    <property type="entry name" value="ArnT-like_N"/>
</dbReference>
<evidence type="ECO:0000259" key="11">
    <source>
        <dbReference type="Pfam" id="PF02366"/>
    </source>
</evidence>
<dbReference type="InterPro" id="IPR019734">
    <property type="entry name" value="TPR_rpt"/>
</dbReference>
<reference evidence="12" key="1">
    <citation type="submission" date="2022-09" db="EMBL/GenBank/DDBJ databases">
        <title>Aureispira anguillicida sp. nov., isolated from Leptocephalus of Japanese eel Anguilla japonica.</title>
        <authorList>
            <person name="Yuasa K."/>
            <person name="Mekata T."/>
            <person name="Ikunari K."/>
        </authorList>
    </citation>
    <scope>NUCLEOTIDE SEQUENCE</scope>
    <source>
        <strain evidence="12">EL160426</strain>
    </source>
</reference>
<dbReference type="EMBL" id="AP026867">
    <property type="protein sequence ID" value="BDS11191.1"/>
    <property type="molecule type" value="Genomic_DNA"/>
</dbReference>
<feature type="transmembrane region" description="Helical" evidence="10">
    <location>
        <begin position="306"/>
        <end position="329"/>
    </location>
</feature>
<feature type="transmembrane region" description="Helical" evidence="10">
    <location>
        <begin position="242"/>
        <end position="263"/>
    </location>
</feature>